<dbReference type="PROSITE" id="PS00028">
    <property type="entry name" value="ZINC_FINGER_C2H2_1"/>
    <property type="match status" value="1"/>
</dbReference>
<evidence type="ECO:0000313" key="12">
    <source>
        <dbReference type="Proteomes" id="UP000317494"/>
    </source>
</evidence>
<dbReference type="VEuPathDB" id="FungiDB:SeMB42_g02435"/>
<evidence type="ECO:0000256" key="2">
    <source>
        <dbReference type="ARBA" id="ARBA00022723"/>
    </source>
</evidence>
<evidence type="ECO:0000313" key="11">
    <source>
        <dbReference type="EMBL" id="TPX49896.1"/>
    </source>
</evidence>
<dbReference type="InterPro" id="IPR013087">
    <property type="entry name" value="Znf_C2H2_type"/>
</dbReference>
<evidence type="ECO:0000256" key="1">
    <source>
        <dbReference type="ARBA" id="ARBA00004123"/>
    </source>
</evidence>
<dbReference type="PANTHER" id="PTHR45718:SF4">
    <property type="entry name" value="TRANSCRIPTIONAL ACTIVATOR CUBITUS INTERRUPTUS"/>
    <property type="match status" value="1"/>
</dbReference>
<feature type="compositionally biased region" description="Polar residues" evidence="8">
    <location>
        <begin position="608"/>
        <end position="622"/>
    </location>
</feature>
<proteinExistence type="predicted"/>
<organism evidence="11 12">
    <name type="scientific">Synchytrium endobioticum</name>
    <dbReference type="NCBI Taxonomy" id="286115"/>
    <lineage>
        <taxon>Eukaryota</taxon>
        <taxon>Fungi</taxon>
        <taxon>Fungi incertae sedis</taxon>
        <taxon>Chytridiomycota</taxon>
        <taxon>Chytridiomycota incertae sedis</taxon>
        <taxon>Chytridiomycetes</taxon>
        <taxon>Synchytriales</taxon>
        <taxon>Synchytriaceae</taxon>
        <taxon>Synchytrium</taxon>
    </lineage>
</organism>
<evidence type="ECO:0000256" key="8">
    <source>
        <dbReference type="SAM" id="MobiDB-lite"/>
    </source>
</evidence>
<sequence length="668" mass="73360">MSEADAEDGPTGAAAGLPITTMQQYIKIMPDFPRTCRWAGCNAETPTMNELVKHLINEHVNTLNWGNKHDRTHCVCRWEECTNKRVFTYEGRMLEHLRVHTLERPYLCPFRGCNSFFTLKSNCVSHIRSRHRKEVEPIHIDFMMEPGYEFHELAPKHGPSDALFDPFIDEDRPAEKDYYHASSASMMSALPRASRLRDGAADYYSFDLNDAESFEGPAPASEFDEKRARDGDFRLPVSSRLRLRRRGGDTVISPSIDTKAVSTAKAKAVANIPRLPNGQFAPRVGGSPRQCEAPPSLPRKRKPTKGSESVAPATLTISSNTVQRAAAPVTKSSEVRSKTLTDIGNWERQVGDYERQMAQLRRVSRDVYATQQNLNRFDAESSLENVSDSSSQARSAANIMALLNSSPSNTDGITSASQASGMDKCSSICTTSPQPQRHEQDLFPTSQTVVKVSTDMLRTESISILADLAALISEHQNAQSFIRESVIPCLKRKVDKEDDGAHDGRDSECHDKNNKKSGVINMASSASLAGVEMGIDTSVIDASIEENQESTPSPTQSQSSSSCSSSSSYDEVSTPPRKRERTMPSDDAASFPFGIVLPPPAANDRSRNSGLQTLPPSHNSNVDVYGAPPTPLSLFSSPTRFTAENACARQRDDSSLSDVGVRYASDSL</sequence>
<dbReference type="EMBL" id="QEAN01000075">
    <property type="protein sequence ID" value="TPX49896.1"/>
    <property type="molecule type" value="Genomic_DNA"/>
</dbReference>
<keyword evidence="12" id="KW-1185">Reference proteome</keyword>
<keyword evidence="5" id="KW-0862">Zinc</keyword>
<keyword evidence="3" id="KW-0677">Repeat</keyword>
<keyword evidence="6" id="KW-0539">Nucleus</keyword>
<dbReference type="PANTHER" id="PTHR45718">
    <property type="entry name" value="TRANSCRIPTIONAL ACTIVATOR CUBITUS INTERRUPTUS"/>
    <property type="match status" value="1"/>
</dbReference>
<dbReference type="SUPFAM" id="SSF57667">
    <property type="entry name" value="beta-beta-alpha zinc fingers"/>
    <property type="match status" value="1"/>
</dbReference>
<comment type="subcellular location">
    <subcellularLocation>
        <location evidence="1">Nucleus</location>
    </subcellularLocation>
</comment>
<comment type="caution">
    <text evidence="11">The sequence shown here is derived from an EMBL/GenBank/DDBJ whole genome shotgun (WGS) entry which is preliminary data.</text>
</comment>
<feature type="domain" description="C2H2-type" evidence="9">
    <location>
        <begin position="106"/>
        <end position="136"/>
    </location>
</feature>
<gene>
    <name evidence="10" type="ORF">SeLEV6574_g05745</name>
    <name evidence="11" type="ORF">SeMB42_g02435</name>
</gene>
<dbReference type="Gene3D" id="3.30.160.60">
    <property type="entry name" value="Classic Zinc Finger"/>
    <property type="match status" value="2"/>
</dbReference>
<dbReference type="OrthoDB" id="3437960at2759"/>
<dbReference type="GO" id="GO:0000981">
    <property type="term" value="F:DNA-binding transcription factor activity, RNA polymerase II-specific"/>
    <property type="evidence" value="ECO:0007669"/>
    <property type="project" value="TreeGrafter"/>
</dbReference>
<reference evidence="12 13" key="1">
    <citation type="journal article" date="2019" name="Sci. Rep.">
        <title>Comparative genomics of chytrid fungi reveal insights into the obligate biotrophic and pathogenic lifestyle of Synchytrium endobioticum.</title>
        <authorList>
            <person name="van de Vossenberg B.T.L.H."/>
            <person name="Warris S."/>
            <person name="Nguyen H.D.T."/>
            <person name="van Gent-Pelzer M.P.E."/>
            <person name="Joly D.L."/>
            <person name="van de Geest H.C."/>
            <person name="Bonants P.J.M."/>
            <person name="Smith D.S."/>
            <person name="Levesque C.A."/>
            <person name="van der Lee T.A.J."/>
        </authorList>
    </citation>
    <scope>NUCLEOTIDE SEQUENCE [LARGE SCALE GENOMIC DNA]</scope>
    <source>
        <strain evidence="10 13">LEV6574</strain>
        <strain evidence="11 12">MB42</strain>
    </source>
</reference>
<feature type="region of interest" description="Disordered" evidence="8">
    <location>
        <begin position="649"/>
        <end position="668"/>
    </location>
</feature>
<name>A0A507DED4_9FUNG</name>
<dbReference type="GO" id="GO:0005634">
    <property type="term" value="C:nucleus"/>
    <property type="evidence" value="ECO:0007669"/>
    <property type="project" value="UniProtKB-SubCell"/>
</dbReference>
<evidence type="ECO:0000256" key="6">
    <source>
        <dbReference type="ARBA" id="ARBA00023242"/>
    </source>
</evidence>
<evidence type="ECO:0000256" key="5">
    <source>
        <dbReference type="ARBA" id="ARBA00022833"/>
    </source>
</evidence>
<dbReference type="PROSITE" id="PS50157">
    <property type="entry name" value="ZINC_FINGER_C2H2_2"/>
    <property type="match status" value="2"/>
</dbReference>
<evidence type="ECO:0000256" key="3">
    <source>
        <dbReference type="ARBA" id="ARBA00022737"/>
    </source>
</evidence>
<feature type="region of interest" description="Disordered" evidence="8">
    <location>
        <begin position="545"/>
        <end position="625"/>
    </location>
</feature>
<keyword evidence="4 7" id="KW-0863">Zinc-finger</keyword>
<keyword evidence="2" id="KW-0479">Metal-binding</keyword>
<dbReference type="SMART" id="SM00355">
    <property type="entry name" value="ZnF_C2H2"/>
    <property type="match status" value="3"/>
</dbReference>
<dbReference type="Proteomes" id="UP000317494">
    <property type="component" value="Unassembled WGS sequence"/>
</dbReference>
<dbReference type="InterPro" id="IPR036236">
    <property type="entry name" value="Znf_C2H2_sf"/>
</dbReference>
<feature type="region of interest" description="Disordered" evidence="8">
    <location>
        <begin position="275"/>
        <end position="310"/>
    </location>
</feature>
<dbReference type="InterPro" id="IPR043359">
    <property type="entry name" value="GLI-like"/>
</dbReference>
<evidence type="ECO:0000256" key="7">
    <source>
        <dbReference type="PROSITE-ProRule" id="PRU00042"/>
    </source>
</evidence>
<protein>
    <recommendedName>
        <fullName evidence="9">C2H2-type domain-containing protein</fullName>
    </recommendedName>
</protein>
<evidence type="ECO:0000313" key="10">
    <source>
        <dbReference type="EMBL" id="TPX42137.1"/>
    </source>
</evidence>
<feature type="domain" description="C2H2-type" evidence="9">
    <location>
        <begin position="74"/>
        <end position="105"/>
    </location>
</feature>
<dbReference type="GO" id="GO:0008270">
    <property type="term" value="F:zinc ion binding"/>
    <property type="evidence" value="ECO:0007669"/>
    <property type="project" value="UniProtKB-KW"/>
</dbReference>
<evidence type="ECO:0000313" key="13">
    <source>
        <dbReference type="Proteomes" id="UP000320475"/>
    </source>
</evidence>
<dbReference type="AlphaFoldDB" id="A0A507DED4"/>
<dbReference type="STRING" id="286115.A0A507DED4"/>
<accession>A0A507DED4</accession>
<dbReference type="GO" id="GO:0000978">
    <property type="term" value="F:RNA polymerase II cis-regulatory region sequence-specific DNA binding"/>
    <property type="evidence" value="ECO:0007669"/>
    <property type="project" value="TreeGrafter"/>
</dbReference>
<dbReference type="EMBL" id="QEAM01000284">
    <property type="protein sequence ID" value="TPX42137.1"/>
    <property type="molecule type" value="Genomic_DNA"/>
</dbReference>
<dbReference type="Proteomes" id="UP000320475">
    <property type="component" value="Unassembled WGS sequence"/>
</dbReference>
<evidence type="ECO:0000259" key="9">
    <source>
        <dbReference type="PROSITE" id="PS50157"/>
    </source>
</evidence>
<evidence type="ECO:0000256" key="4">
    <source>
        <dbReference type="ARBA" id="ARBA00022771"/>
    </source>
</evidence>
<feature type="compositionally biased region" description="Basic and acidic residues" evidence="8">
    <location>
        <begin position="496"/>
        <end position="514"/>
    </location>
</feature>
<feature type="compositionally biased region" description="Low complexity" evidence="8">
    <location>
        <begin position="550"/>
        <end position="568"/>
    </location>
</feature>
<feature type="region of interest" description="Disordered" evidence="8">
    <location>
        <begin position="496"/>
        <end position="516"/>
    </location>
</feature>